<proteinExistence type="predicted"/>
<dbReference type="Proteomes" id="UP000789396">
    <property type="component" value="Unassembled WGS sequence"/>
</dbReference>
<sequence length="151" mass="17423">MSSQDIMERIQTKRSIEKIEFTKTKKGTEVKINGTAFDLDALLKAPKKSKKKYNDEITNMITVNEEEADKIKEIININLDNTSKEDMGRLVEQSFILLAKIFFETAVERMSLPDLPNKMNPEQLSLVLYSYKNAKKWEFGKGDTKLTIEKI</sequence>
<comment type="caution">
    <text evidence="1">The sequence shown here is derived from an EMBL/GenBank/DDBJ whole genome shotgun (WGS) entry which is preliminary data.</text>
</comment>
<reference evidence="1" key="1">
    <citation type="submission" date="2021-06" db="EMBL/GenBank/DDBJ databases">
        <authorList>
            <person name="Kallberg Y."/>
            <person name="Tangrot J."/>
            <person name="Rosling A."/>
        </authorList>
    </citation>
    <scope>NUCLEOTIDE SEQUENCE</scope>
    <source>
        <strain evidence="1">IN212</strain>
    </source>
</reference>
<evidence type="ECO:0000313" key="2">
    <source>
        <dbReference type="Proteomes" id="UP000789396"/>
    </source>
</evidence>
<feature type="non-terminal residue" evidence="1">
    <location>
        <position position="151"/>
    </location>
</feature>
<protein>
    <submittedName>
        <fullName evidence="1">7754_t:CDS:1</fullName>
    </submittedName>
</protein>
<keyword evidence="2" id="KW-1185">Reference proteome</keyword>
<organism evidence="1 2">
    <name type="scientific">Racocetra fulgida</name>
    <dbReference type="NCBI Taxonomy" id="60492"/>
    <lineage>
        <taxon>Eukaryota</taxon>
        <taxon>Fungi</taxon>
        <taxon>Fungi incertae sedis</taxon>
        <taxon>Mucoromycota</taxon>
        <taxon>Glomeromycotina</taxon>
        <taxon>Glomeromycetes</taxon>
        <taxon>Diversisporales</taxon>
        <taxon>Gigasporaceae</taxon>
        <taxon>Racocetra</taxon>
    </lineage>
</organism>
<gene>
    <name evidence="1" type="ORF">RFULGI_LOCUS12833</name>
</gene>
<name>A0A9N9IK54_9GLOM</name>
<dbReference type="EMBL" id="CAJVPZ010031989">
    <property type="protein sequence ID" value="CAG8740676.1"/>
    <property type="molecule type" value="Genomic_DNA"/>
</dbReference>
<dbReference type="AlphaFoldDB" id="A0A9N9IK54"/>
<accession>A0A9N9IK54</accession>
<evidence type="ECO:0000313" key="1">
    <source>
        <dbReference type="EMBL" id="CAG8740676.1"/>
    </source>
</evidence>